<dbReference type="Proteomes" id="UP001420932">
    <property type="component" value="Unassembled WGS sequence"/>
</dbReference>
<evidence type="ECO:0000313" key="3">
    <source>
        <dbReference type="Proteomes" id="UP001420932"/>
    </source>
</evidence>
<organism evidence="2 3">
    <name type="scientific">Stephania yunnanensis</name>
    <dbReference type="NCBI Taxonomy" id="152371"/>
    <lineage>
        <taxon>Eukaryota</taxon>
        <taxon>Viridiplantae</taxon>
        <taxon>Streptophyta</taxon>
        <taxon>Embryophyta</taxon>
        <taxon>Tracheophyta</taxon>
        <taxon>Spermatophyta</taxon>
        <taxon>Magnoliopsida</taxon>
        <taxon>Ranunculales</taxon>
        <taxon>Menispermaceae</taxon>
        <taxon>Menispermoideae</taxon>
        <taxon>Cissampelideae</taxon>
        <taxon>Stephania</taxon>
    </lineage>
</organism>
<proteinExistence type="predicted"/>
<keyword evidence="3" id="KW-1185">Reference proteome</keyword>
<comment type="caution">
    <text evidence="2">The sequence shown here is derived from an EMBL/GenBank/DDBJ whole genome shotgun (WGS) entry which is preliminary data.</text>
</comment>
<protein>
    <submittedName>
        <fullName evidence="2">Uncharacterized protein</fullName>
    </submittedName>
</protein>
<evidence type="ECO:0000256" key="1">
    <source>
        <dbReference type="SAM" id="MobiDB-lite"/>
    </source>
</evidence>
<dbReference type="AlphaFoldDB" id="A0AAP0ESN2"/>
<gene>
    <name evidence="2" type="ORF">Syun_025965</name>
</gene>
<name>A0AAP0ESN2_9MAGN</name>
<reference evidence="2 3" key="1">
    <citation type="submission" date="2024-01" db="EMBL/GenBank/DDBJ databases">
        <title>Genome assemblies of Stephania.</title>
        <authorList>
            <person name="Yang L."/>
        </authorList>
    </citation>
    <scope>NUCLEOTIDE SEQUENCE [LARGE SCALE GENOMIC DNA]</scope>
    <source>
        <strain evidence="2">YNDBR</strain>
        <tissue evidence="2">Leaf</tissue>
    </source>
</reference>
<dbReference type="EMBL" id="JBBNAF010000011">
    <property type="protein sequence ID" value="KAK9098920.1"/>
    <property type="molecule type" value="Genomic_DNA"/>
</dbReference>
<feature type="compositionally biased region" description="Low complexity" evidence="1">
    <location>
        <begin position="10"/>
        <end position="23"/>
    </location>
</feature>
<accession>A0AAP0ESN2</accession>
<evidence type="ECO:0000313" key="2">
    <source>
        <dbReference type="EMBL" id="KAK9098920.1"/>
    </source>
</evidence>
<feature type="region of interest" description="Disordered" evidence="1">
    <location>
        <begin position="1"/>
        <end position="24"/>
    </location>
</feature>
<sequence length="62" mass="6607">MQATCHCDEGSSFTSGGESSSASQLKGNEELEFLTLFMESLSISGEVTIISETTTMIIKRGV</sequence>